<evidence type="ECO:0000313" key="2">
    <source>
        <dbReference type="Proteomes" id="UP001055879"/>
    </source>
</evidence>
<keyword evidence="2" id="KW-1185">Reference proteome</keyword>
<proteinExistence type="predicted"/>
<protein>
    <submittedName>
        <fullName evidence="1">Uncharacterized protein</fullName>
    </submittedName>
</protein>
<name>A0ACB9BZE9_ARCLA</name>
<comment type="caution">
    <text evidence="1">The sequence shown here is derived from an EMBL/GenBank/DDBJ whole genome shotgun (WGS) entry which is preliminary data.</text>
</comment>
<organism evidence="1 2">
    <name type="scientific">Arctium lappa</name>
    <name type="common">Greater burdock</name>
    <name type="synonym">Lappa major</name>
    <dbReference type="NCBI Taxonomy" id="4217"/>
    <lineage>
        <taxon>Eukaryota</taxon>
        <taxon>Viridiplantae</taxon>
        <taxon>Streptophyta</taxon>
        <taxon>Embryophyta</taxon>
        <taxon>Tracheophyta</taxon>
        <taxon>Spermatophyta</taxon>
        <taxon>Magnoliopsida</taxon>
        <taxon>eudicotyledons</taxon>
        <taxon>Gunneridae</taxon>
        <taxon>Pentapetalae</taxon>
        <taxon>asterids</taxon>
        <taxon>campanulids</taxon>
        <taxon>Asterales</taxon>
        <taxon>Asteraceae</taxon>
        <taxon>Carduoideae</taxon>
        <taxon>Cardueae</taxon>
        <taxon>Arctiinae</taxon>
        <taxon>Arctium</taxon>
    </lineage>
</organism>
<sequence length="351" mass="39870">MDSTPTFLQGWLRIYIAATLLYIRSWRTLSIRNQYFFQMMESLSLPLIDLSSSDRISTASSIRQACMDYGFFYLINHGVDKQLLENVFDESRKFFSLPLEEKMKLARKGYLGFAPLHAENLDSSTTSKGDSKETFHIGPLQDDERHVNQWPSEDLLPSWRFVMEKYYKQVLSTGKRLSSLIALALNLDDDFFEKAGGALDRPLGVLRLLHYPGEMGVSDEVVYGASAHSDYGMITLLATDGVPGLQVCREKLKQPRIWEDVNHVKGGFIVNLGDMMERWSNCVFRSTLHRVMPTGKERYSIALFLDPNEDYIVECLSSCCSESSPPRFPPICSGDYLRDRITAAYSEASNG</sequence>
<reference evidence="2" key="1">
    <citation type="journal article" date="2022" name="Mol. Ecol. Resour.">
        <title>The genomes of chicory, endive, great burdock and yacon provide insights into Asteraceae palaeo-polyploidization history and plant inulin production.</title>
        <authorList>
            <person name="Fan W."/>
            <person name="Wang S."/>
            <person name="Wang H."/>
            <person name="Wang A."/>
            <person name="Jiang F."/>
            <person name="Liu H."/>
            <person name="Zhao H."/>
            <person name="Xu D."/>
            <person name="Zhang Y."/>
        </authorList>
    </citation>
    <scope>NUCLEOTIDE SEQUENCE [LARGE SCALE GENOMIC DNA]</scope>
    <source>
        <strain evidence="2">cv. Niubang</strain>
    </source>
</reference>
<evidence type="ECO:0000313" key="1">
    <source>
        <dbReference type="EMBL" id="KAI3727441.1"/>
    </source>
</evidence>
<gene>
    <name evidence="1" type="ORF">L6452_16054</name>
</gene>
<accession>A0ACB9BZE9</accession>
<reference evidence="1 2" key="2">
    <citation type="journal article" date="2022" name="Mol. Ecol. Resour.">
        <title>The genomes of chicory, endive, great burdock and yacon provide insights into Asteraceae paleo-polyploidization history and plant inulin production.</title>
        <authorList>
            <person name="Fan W."/>
            <person name="Wang S."/>
            <person name="Wang H."/>
            <person name="Wang A."/>
            <person name="Jiang F."/>
            <person name="Liu H."/>
            <person name="Zhao H."/>
            <person name="Xu D."/>
            <person name="Zhang Y."/>
        </authorList>
    </citation>
    <scope>NUCLEOTIDE SEQUENCE [LARGE SCALE GENOMIC DNA]</scope>
    <source>
        <strain evidence="2">cv. Niubang</strain>
    </source>
</reference>
<dbReference type="Proteomes" id="UP001055879">
    <property type="component" value="Linkage Group LG05"/>
</dbReference>
<dbReference type="EMBL" id="CM042051">
    <property type="protein sequence ID" value="KAI3727441.1"/>
    <property type="molecule type" value="Genomic_DNA"/>
</dbReference>